<dbReference type="GO" id="GO:0008168">
    <property type="term" value="F:methyltransferase activity"/>
    <property type="evidence" value="ECO:0007669"/>
    <property type="project" value="TreeGrafter"/>
</dbReference>
<dbReference type="eggNOG" id="KOG1270">
    <property type="taxonomic scope" value="Eukaryota"/>
</dbReference>
<name>W9WC80_9EURO</name>
<keyword evidence="4" id="KW-1185">Reference proteome</keyword>
<dbReference type="GeneID" id="19177210"/>
<dbReference type="InterPro" id="IPR029063">
    <property type="entry name" value="SAM-dependent_MTases_sf"/>
</dbReference>
<dbReference type="InterPro" id="IPR025714">
    <property type="entry name" value="Methyltranfer_dom"/>
</dbReference>
<accession>W9WC80</accession>
<dbReference type="Gene3D" id="3.40.50.150">
    <property type="entry name" value="Vaccinia Virus protein VP39"/>
    <property type="match status" value="1"/>
</dbReference>
<proteinExistence type="predicted"/>
<organism evidence="3 4">
    <name type="scientific">Cladophialophora yegresii CBS 114405</name>
    <dbReference type="NCBI Taxonomy" id="1182544"/>
    <lineage>
        <taxon>Eukaryota</taxon>
        <taxon>Fungi</taxon>
        <taxon>Dikarya</taxon>
        <taxon>Ascomycota</taxon>
        <taxon>Pezizomycotina</taxon>
        <taxon>Eurotiomycetes</taxon>
        <taxon>Chaetothyriomycetidae</taxon>
        <taxon>Chaetothyriales</taxon>
        <taxon>Herpotrichiellaceae</taxon>
        <taxon>Cladophialophora</taxon>
    </lineage>
</organism>
<feature type="region of interest" description="Disordered" evidence="1">
    <location>
        <begin position="1"/>
        <end position="22"/>
    </location>
</feature>
<feature type="domain" description="Methyltransferase" evidence="2">
    <location>
        <begin position="42"/>
        <end position="164"/>
    </location>
</feature>
<dbReference type="STRING" id="1182544.W9WC80"/>
<comment type="caution">
    <text evidence="3">The sequence shown here is derived from an EMBL/GenBank/DDBJ whole genome shotgun (WGS) entry which is preliminary data.</text>
</comment>
<dbReference type="SUPFAM" id="SSF53335">
    <property type="entry name" value="S-adenosyl-L-methionine-dependent methyltransferases"/>
    <property type="match status" value="1"/>
</dbReference>
<dbReference type="Pfam" id="PF13847">
    <property type="entry name" value="Methyltransf_31"/>
    <property type="match status" value="1"/>
</dbReference>
<evidence type="ECO:0000313" key="4">
    <source>
        <dbReference type="Proteomes" id="UP000019473"/>
    </source>
</evidence>
<dbReference type="HOGENOM" id="CLU_037990_2_6_1"/>
<sequence length="282" mass="31128">MPQSQSHLDSVRSMYDERSDRYDENQVHVKQAQDYCRWAGLKSGESLLDLACGTGLVALEAKRQVPGVGHIVGIDISEGMLSVARRKAAAAGLDDVRFLNHDISDLSAIRDEIVPATGEGFDVITCAAALILLPDPLRAVGEWQALLRPRGGRLITDVQTRDANVVMNIFSDIAPRVRESVPWHSELWQSQGELEKLALDAGLVVQMVFETDVYAKTRYYGDDAGQIFDDAVGKAMFGNFGRAEIREQARGLFVQRFKDMAGPEGAIEEETRYWVMVATKAG</sequence>
<protein>
    <recommendedName>
        <fullName evidence="2">Methyltransferase domain-containing protein</fullName>
    </recommendedName>
</protein>
<gene>
    <name evidence="3" type="ORF">A1O7_02604</name>
</gene>
<dbReference type="CDD" id="cd02440">
    <property type="entry name" value="AdoMet_MTases"/>
    <property type="match status" value="1"/>
</dbReference>
<dbReference type="PANTHER" id="PTHR43591:SF99">
    <property type="entry name" value="OS06G0646000 PROTEIN"/>
    <property type="match status" value="1"/>
</dbReference>
<dbReference type="RefSeq" id="XP_007754825.1">
    <property type="nucleotide sequence ID" value="XM_007756635.1"/>
</dbReference>
<dbReference type="EMBL" id="AMGW01000002">
    <property type="protein sequence ID" value="EXJ62171.1"/>
    <property type="molecule type" value="Genomic_DNA"/>
</dbReference>
<dbReference type="PANTHER" id="PTHR43591">
    <property type="entry name" value="METHYLTRANSFERASE"/>
    <property type="match status" value="1"/>
</dbReference>
<evidence type="ECO:0000256" key="1">
    <source>
        <dbReference type="SAM" id="MobiDB-lite"/>
    </source>
</evidence>
<dbReference type="Proteomes" id="UP000019473">
    <property type="component" value="Unassembled WGS sequence"/>
</dbReference>
<dbReference type="AlphaFoldDB" id="W9WC80"/>
<dbReference type="VEuPathDB" id="FungiDB:A1O7_02604"/>
<reference evidence="3 4" key="1">
    <citation type="submission" date="2013-03" db="EMBL/GenBank/DDBJ databases">
        <title>The Genome Sequence of Cladophialophora yegresii CBS 114405.</title>
        <authorList>
            <consortium name="The Broad Institute Genomics Platform"/>
            <person name="Cuomo C."/>
            <person name="de Hoog S."/>
            <person name="Gorbushina A."/>
            <person name="Walker B."/>
            <person name="Young S.K."/>
            <person name="Zeng Q."/>
            <person name="Gargeya S."/>
            <person name="Fitzgerald M."/>
            <person name="Haas B."/>
            <person name="Abouelleil A."/>
            <person name="Allen A.W."/>
            <person name="Alvarado L."/>
            <person name="Arachchi H.M."/>
            <person name="Berlin A.M."/>
            <person name="Chapman S.B."/>
            <person name="Gainer-Dewar J."/>
            <person name="Goldberg J."/>
            <person name="Griggs A."/>
            <person name="Gujja S."/>
            <person name="Hansen M."/>
            <person name="Howarth C."/>
            <person name="Imamovic A."/>
            <person name="Ireland A."/>
            <person name="Larimer J."/>
            <person name="McCowan C."/>
            <person name="Murphy C."/>
            <person name="Pearson M."/>
            <person name="Poon T.W."/>
            <person name="Priest M."/>
            <person name="Roberts A."/>
            <person name="Saif S."/>
            <person name="Shea T."/>
            <person name="Sisk P."/>
            <person name="Sykes S."/>
            <person name="Wortman J."/>
            <person name="Nusbaum C."/>
            <person name="Birren B."/>
        </authorList>
    </citation>
    <scope>NUCLEOTIDE SEQUENCE [LARGE SCALE GENOMIC DNA]</scope>
    <source>
        <strain evidence="3 4">CBS 114405</strain>
    </source>
</reference>
<dbReference type="OrthoDB" id="66144at2759"/>
<evidence type="ECO:0000313" key="3">
    <source>
        <dbReference type="EMBL" id="EXJ62171.1"/>
    </source>
</evidence>
<evidence type="ECO:0000259" key="2">
    <source>
        <dbReference type="Pfam" id="PF13847"/>
    </source>
</evidence>